<reference evidence="5" key="1">
    <citation type="submission" date="2025-08" db="UniProtKB">
        <authorList>
            <consortium name="Ensembl"/>
        </authorList>
    </citation>
    <scope>IDENTIFICATION</scope>
</reference>
<evidence type="ECO:0000256" key="2">
    <source>
        <dbReference type="ARBA" id="ARBA00023157"/>
    </source>
</evidence>
<dbReference type="Proteomes" id="UP000694424">
    <property type="component" value="Unplaced"/>
</dbReference>
<dbReference type="PROSITE" id="PS50835">
    <property type="entry name" value="IG_LIKE"/>
    <property type="match status" value="1"/>
</dbReference>
<accession>A0A8B9QGW3</accession>
<dbReference type="Ensembl" id="ENSAOWT00000031446.1">
    <property type="protein sequence ID" value="ENSAOWP00000027742.1"/>
    <property type="gene ID" value="ENSAOWG00000018703.1"/>
</dbReference>
<dbReference type="Gene3D" id="2.60.40.10">
    <property type="entry name" value="Immunoglobulins"/>
    <property type="match status" value="1"/>
</dbReference>
<dbReference type="InterPro" id="IPR052314">
    <property type="entry name" value="Immune_rcpt_domain"/>
</dbReference>
<keyword evidence="3" id="KW-0393">Immunoglobulin domain</keyword>
<keyword evidence="1" id="KW-0732">Signal</keyword>
<dbReference type="InterPro" id="IPR003599">
    <property type="entry name" value="Ig_sub"/>
</dbReference>
<dbReference type="AlphaFoldDB" id="A0A8B9QGW3"/>
<dbReference type="InterPro" id="IPR036179">
    <property type="entry name" value="Ig-like_dom_sf"/>
</dbReference>
<keyword evidence="6" id="KW-1185">Reference proteome</keyword>
<dbReference type="GO" id="GO:0038023">
    <property type="term" value="F:signaling receptor activity"/>
    <property type="evidence" value="ECO:0007669"/>
    <property type="project" value="TreeGrafter"/>
</dbReference>
<dbReference type="SUPFAM" id="SSF48726">
    <property type="entry name" value="Immunoglobulin"/>
    <property type="match status" value="1"/>
</dbReference>
<keyword evidence="2" id="KW-1015">Disulfide bond</keyword>
<sequence length="335" mass="38006">MQALSRVSPAEIWPGCPAQSGRWTPVCPRPPVSGQICCFTELHRRELDSLSVQCPYNAQMDSTTKAWCRREGHTSCNIVVSTNYPSTRRYSTAQQNRTSIWDNTWDKTVTITMEKLQEQDSGVYRCLLYTHARRTQIMEVRLTVSKSDRCPSGSDMQYIYRSPVEAGNLQDLLQEQRTGRNFIKFLLSRIILPQTLKHLSTIRSISCPQCCEAPLHLCRNGLSPVSAVALFSFAALCCNFSSSSQPIHQCSWRNPACLLPELFFLFSLHFSKLKASCCGFLHSRRRPECRQDFMGELKLTRGLDSDIITTLALLEILHMIHSLPLSSNHLVSDVK</sequence>
<evidence type="ECO:0000256" key="1">
    <source>
        <dbReference type="ARBA" id="ARBA00022729"/>
    </source>
</evidence>
<dbReference type="Pfam" id="PF07686">
    <property type="entry name" value="V-set"/>
    <property type="match status" value="1"/>
</dbReference>
<dbReference type="GO" id="GO:0009986">
    <property type="term" value="C:cell surface"/>
    <property type="evidence" value="ECO:0007669"/>
    <property type="project" value="TreeGrafter"/>
</dbReference>
<feature type="domain" description="Ig-like" evidence="4">
    <location>
        <begin position="30"/>
        <end position="143"/>
    </location>
</feature>
<organism evidence="5 6">
    <name type="scientific">Apteryx owenii</name>
    <name type="common">Little spotted kiwi</name>
    <dbReference type="NCBI Taxonomy" id="8824"/>
    <lineage>
        <taxon>Eukaryota</taxon>
        <taxon>Metazoa</taxon>
        <taxon>Chordata</taxon>
        <taxon>Craniata</taxon>
        <taxon>Vertebrata</taxon>
        <taxon>Euteleostomi</taxon>
        <taxon>Archelosauria</taxon>
        <taxon>Archosauria</taxon>
        <taxon>Dinosauria</taxon>
        <taxon>Saurischia</taxon>
        <taxon>Theropoda</taxon>
        <taxon>Coelurosauria</taxon>
        <taxon>Aves</taxon>
        <taxon>Palaeognathae</taxon>
        <taxon>Apterygiformes</taxon>
        <taxon>Apterygidae</taxon>
        <taxon>Apteryx</taxon>
    </lineage>
</organism>
<proteinExistence type="predicted"/>
<dbReference type="InterPro" id="IPR013106">
    <property type="entry name" value="Ig_V-set"/>
</dbReference>
<dbReference type="SMART" id="SM00409">
    <property type="entry name" value="IG"/>
    <property type="match status" value="1"/>
</dbReference>
<dbReference type="PANTHER" id="PTHR16423">
    <property type="entry name" value="TREM-LIKE TRANSCRIPT PROTEIN"/>
    <property type="match status" value="1"/>
</dbReference>
<evidence type="ECO:0000313" key="6">
    <source>
        <dbReference type="Proteomes" id="UP000694424"/>
    </source>
</evidence>
<name>A0A8B9QGW3_APTOW</name>
<evidence type="ECO:0000313" key="5">
    <source>
        <dbReference type="Ensembl" id="ENSAOWP00000027742.1"/>
    </source>
</evidence>
<evidence type="ECO:0000256" key="3">
    <source>
        <dbReference type="ARBA" id="ARBA00023319"/>
    </source>
</evidence>
<evidence type="ECO:0000259" key="4">
    <source>
        <dbReference type="PROSITE" id="PS50835"/>
    </source>
</evidence>
<dbReference type="PANTHER" id="PTHR16423:SF6">
    <property type="entry name" value="TRIGGERING RECEPTOR EXPRESSED ON MYELOID CELLS 2-RELATED"/>
    <property type="match status" value="1"/>
</dbReference>
<dbReference type="InterPro" id="IPR013783">
    <property type="entry name" value="Ig-like_fold"/>
</dbReference>
<protein>
    <recommendedName>
        <fullName evidence="4">Ig-like domain-containing protein</fullName>
    </recommendedName>
</protein>
<reference evidence="5" key="2">
    <citation type="submission" date="2025-09" db="UniProtKB">
        <authorList>
            <consortium name="Ensembl"/>
        </authorList>
    </citation>
    <scope>IDENTIFICATION</scope>
</reference>
<dbReference type="InterPro" id="IPR007110">
    <property type="entry name" value="Ig-like_dom"/>
</dbReference>